<feature type="domain" description="C-type lectin" evidence="2">
    <location>
        <begin position="35"/>
        <end position="144"/>
    </location>
</feature>
<feature type="domain" description="C-type lectin" evidence="2">
    <location>
        <begin position="249"/>
        <end position="370"/>
    </location>
</feature>
<feature type="chain" id="PRO_5041703164" description="C-type lectin domain-containing protein" evidence="1">
    <location>
        <begin position="27"/>
        <end position="373"/>
    </location>
</feature>
<protein>
    <recommendedName>
        <fullName evidence="2">C-type lectin domain-containing protein</fullName>
    </recommendedName>
</protein>
<dbReference type="AlphaFoldDB" id="A0AA88NC79"/>
<dbReference type="CDD" id="cd00037">
    <property type="entry name" value="CLECT"/>
    <property type="match status" value="1"/>
</dbReference>
<dbReference type="Gene3D" id="3.10.100.10">
    <property type="entry name" value="Mannose-Binding Protein A, subunit A"/>
    <property type="match status" value="3"/>
</dbReference>
<gene>
    <name evidence="3" type="ORF">Q5P01_006925</name>
</gene>
<evidence type="ECO:0000259" key="2">
    <source>
        <dbReference type="PROSITE" id="PS50041"/>
    </source>
</evidence>
<sequence length="373" mass="42864">MMKQKKRSSLPGPFLLLLFLSSPVSGLGTVLTKNFMYMQDYRTWQEAQAFCRRSNYYFDLAFLSDQLDVDGLDLQSYSAWIGLSKSLLDKWKWVDGSAMNYVHWAPSYQPQSLLAVGDVCAYANFIDKMFYGTVCGQTFFFICYKLVNNNYEYIFINQSKTWSDAQQYCTKLYNDLAIINSDPLLNSSVIPQDFPVWTGLYRDGGTWKWSTGLSDYRNWAPNQPGDNGDCVAIYSLSKTMITESCSVQFPFVCYRDNLVLVKEEMTWEEAMEYCKNFAPQNNGPLQLASVQPGDEYNYMMSKVLEANTDEVWTGLRFLAGYWFWINGADMSFSDLPTCPVPEQHCGAFSKENTGTLEARDCSDKKNFLCYSQW</sequence>
<dbReference type="EMBL" id="JAUPFM010000004">
    <property type="protein sequence ID" value="KAK2854264.1"/>
    <property type="molecule type" value="Genomic_DNA"/>
</dbReference>
<name>A0AA88NC79_CHASR</name>
<proteinExistence type="predicted"/>
<dbReference type="PANTHER" id="PTHR45784">
    <property type="entry name" value="C-TYPE LECTIN DOMAIN FAMILY 20 MEMBER A-RELATED"/>
    <property type="match status" value="1"/>
</dbReference>
<dbReference type="SUPFAM" id="SSF56436">
    <property type="entry name" value="C-type lectin-like"/>
    <property type="match status" value="3"/>
</dbReference>
<comment type="caution">
    <text evidence="3">The sequence shown here is derived from an EMBL/GenBank/DDBJ whole genome shotgun (WGS) entry which is preliminary data.</text>
</comment>
<accession>A0AA88NC79</accession>
<dbReference type="InterPro" id="IPR016187">
    <property type="entry name" value="CTDL_fold"/>
</dbReference>
<feature type="domain" description="C-type lectin" evidence="2">
    <location>
        <begin position="148"/>
        <end position="254"/>
    </location>
</feature>
<dbReference type="SMART" id="SM00034">
    <property type="entry name" value="CLECT"/>
    <property type="match status" value="3"/>
</dbReference>
<organism evidence="3 4">
    <name type="scientific">Channa striata</name>
    <name type="common">Snakehead murrel</name>
    <name type="synonym">Ophicephalus striatus</name>
    <dbReference type="NCBI Taxonomy" id="64152"/>
    <lineage>
        <taxon>Eukaryota</taxon>
        <taxon>Metazoa</taxon>
        <taxon>Chordata</taxon>
        <taxon>Craniata</taxon>
        <taxon>Vertebrata</taxon>
        <taxon>Euteleostomi</taxon>
        <taxon>Actinopterygii</taxon>
        <taxon>Neopterygii</taxon>
        <taxon>Teleostei</taxon>
        <taxon>Neoteleostei</taxon>
        <taxon>Acanthomorphata</taxon>
        <taxon>Anabantaria</taxon>
        <taxon>Anabantiformes</taxon>
        <taxon>Channoidei</taxon>
        <taxon>Channidae</taxon>
        <taxon>Channa</taxon>
    </lineage>
</organism>
<dbReference type="Pfam" id="PF00059">
    <property type="entry name" value="Lectin_C"/>
    <property type="match status" value="3"/>
</dbReference>
<dbReference type="PROSITE" id="PS50041">
    <property type="entry name" value="C_TYPE_LECTIN_2"/>
    <property type="match status" value="3"/>
</dbReference>
<dbReference type="PANTHER" id="PTHR45784:SF3">
    <property type="entry name" value="C-TYPE LECTIN DOMAIN FAMILY 4 MEMBER K-LIKE-RELATED"/>
    <property type="match status" value="1"/>
</dbReference>
<feature type="signal peptide" evidence="1">
    <location>
        <begin position="1"/>
        <end position="26"/>
    </location>
</feature>
<keyword evidence="1" id="KW-0732">Signal</keyword>
<reference evidence="3" key="1">
    <citation type="submission" date="2023-07" db="EMBL/GenBank/DDBJ databases">
        <title>Chromosome-level Genome Assembly of Striped Snakehead (Channa striata).</title>
        <authorList>
            <person name="Liu H."/>
        </authorList>
    </citation>
    <scope>NUCLEOTIDE SEQUENCE</scope>
    <source>
        <strain evidence="3">Gz</strain>
        <tissue evidence="3">Muscle</tissue>
    </source>
</reference>
<dbReference type="InterPro" id="IPR016186">
    <property type="entry name" value="C-type_lectin-like/link_sf"/>
</dbReference>
<dbReference type="Proteomes" id="UP001187415">
    <property type="component" value="Unassembled WGS sequence"/>
</dbReference>
<dbReference type="InterPro" id="IPR001304">
    <property type="entry name" value="C-type_lectin-like"/>
</dbReference>
<evidence type="ECO:0000313" key="3">
    <source>
        <dbReference type="EMBL" id="KAK2854264.1"/>
    </source>
</evidence>
<evidence type="ECO:0000256" key="1">
    <source>
        <dbReference type="SAM" id="SignalP"/>
    </source>
</evidence>
<evidence type="ECO:0000313" key="4">
    <source>
        <dbReference type="Proteomes" id="UP001187415"/>
    </source>
</evidence>
<keyword evidence="4" id="KW-1185">Reference proteome</keyword>